<evidence type="ECO:0000313" key="1">
    <source>
        <dbReference type="EMBL" id="MBP0725715.1"/>
    </source>
</evidence>
<dbReference type="EMBL" id="JAGIYQ010000006">
    <property type="protein sequence ID" value="MBP0725715.1"/>
    <property type="molecule type" value="Genomic_DNA"/>
</dbReference>
<keyword evidence="2" id="KW-1185">Reference proteome</keyword>
<name>A0A940NQ54_9BACI</name>
<reference evidence="1" key="1">
    <citation type="submission" date="2021-04" db="EMBL/GenBank/DDBJ databases">
        <title>Genome seq and assembly of Bacillus sp.</title>
        <authorList>
            <person name="Chhetri G."/>
        </authorList>
    </citation>
    <scope>NUCLEOTIDE SEQUENCE</scope>
    <source>
        <strain evidence="1">RG28</strain>
    </source>
</reference>
<proteinExistence type="predicted"/>
<gene>
    <name evidence="1" type="ORF">J5Y03_11085</name>
</gene>
<evidence type="ECO:0000313" key="2">
    <source>
        <dbReference type="Proteomes" id="UP000682134"/>
    </source>
</evidence>
<sequence>MGSYNFKLDSSKKVLNVKVEGRFEEKDGLNFINDYNNEVKKFKPSEYNIDLDCTELAVSSQDVLPLLENCYTLYQQTGFKKIIFTIKNNITLKMQLNRIASRTGLNNYEIIQQD</sequence>
<dbReference type="Proteomes" id="UP000682134">
    <property type="component" value="Unassembled WGS sequence"/>
</dbReference>
<dbReference type="RefSeq" id="WP_209405560.1">
    <property type="nucleotide sequence ID" value="NZ_JAGIYQ010000006.1"/>
</dbReference>
<accession>A0A940NQ54</accession>
<dbReference type="AlphaFoldDB" id="A0A940NQ54"/>
<comment type="caution">
    <text evidence="1">The sequence shown here is derived from an EMBL/GenBank/DDBJ whole genome shotgun (WGS) entry which is preliminary data.</text>
</comment>
<protein>
    <submittedName>
        <fullName evidence="1">Uncharacterized protein</fullName>
    </submittedName>
</protein>
<organism evidence="1 2">
    <name type="scientific">Gottfriedia endophytica</name>
    <dbReference type="NCBI Taxonomy" id="2820819"/>
    <lineage>
        <taxon>Bacteria</taxon>
        <taxon>Bacillati</taxon>
        <taxon>Bacillota</taxon>
        <taxon>Bacilli</taxon>
        <taxon>Bacillales</taxon>
        <taxon>Bacillaceae</taxon>
        <taxon>Gottfriedia</taxon>
    </lineage>
</organism>